<feature type="transmembrane region" description="Helical" evidence="7">
    <location>
        <begin position="44"/>
        <end position="66"/>
    </location>
</feature>
<feature type="transmembrane region" description="Helical" evidence="7">
    <location>
        <begin position="344"/>
        <end position="365"/>
    </location>
</feature>
<reference evidence="8" key="2">
    <citation type="submission" date="2023-03" db="EMBL/GenBank/DDBJ databases">
        <authorList>
            <person name="Zhang Z."/>
        </authorList>
    </citation>
    <scope>NUCLEOTIDE SEQUENCE</scope>
    <source>
        <strain evidence="8">DSA</strain>
    </source>
</reference>
<keyword evidence="6 7" id="KW-0472">Membrane</keyword>
<evidence type="ECO:0000256" key="3">
    <source>
        <dbReference type="ARBA" id="ARBA00022475"/>
    </source>
</evidence>
<keyword evidence="2" id="KW-0813">Transport</keyword>
<evidence type="ECO:0000256" key="6">
    <source>
        <dbReference type="ARBA" id="ARBA00023136"/>
    </source>
</evidence>
<dbReference type="RefSeq" id="WP_304542903.1">
    <property type="nucleotide sequence ID" value="NZ_JARPTC010000015.1"/>
</dbReference>
<keyword evidence="5 7" id="KW-1133">Transmembrane helix</keyword>
<feature type="transmembrane region" description="Helical" evidence="7">
    <location>
        <begin position="250"/>
        <end position="272"/>
    </location>
</feature>
<feature type="transmembrane region" description="Helical" evidence="7">
    <location>
        <begin position="214"/>
        <end position="238"/>
    </location>
</feature>
<feature type="transmembrane region" description="Helical" evidence="7">
    <location>
        <begin position="303"/>
        <end position="323"/>
    </location>
</feature>
<keyword evidence="9" id="KW-1185">Reference proteome</keyword>
<evidence type="ECO:0000256" key="2">
    <source>
        <dbReference type="ARBA" id="ARBA00022448"/>
    </source>
</evidence>
<dbReference type="EMBL" id="JARPTC010000015">
    <property type="protein sequence ID" value="MDO7787675.1"/>
    <property type="molecule type" value="Genomic_DNA"/>
</dbReference>
<feature type="transmembrane region" description="Helical" evidence="7">
    <location>
        <begin position="12"/>
        <end position="38"/>
    </location>
</feature>
<keyword evidence="4 7" id="KW-0812">Transmembrane</keyword>
<comment type="subcellular location">
    <subcellularLocation>
        <location evidence="1">Cell membrane</location>
        <topology evidence="1">Multi-pass membrane protein</topology>
    </subcellularLocation>
</comment>
<dbReference type="GO" id="GO:0022857">
    <property type="term" value="F:transmembrane transporter activity"/>
    <property type="evidence" value="ECO:0007669"/>
    <property type="project" value="InterPro"/>
</dbReference>
<organism evidence="8 9">
    <name type="scientific">Desulforamulus aquiferis</name>
    <dbReference type="NCBI Taxonomy" id="1397668"/>
    <lineage>
        <taxon>Bacteria</taxon>
        <taxon>Bacillati</taxon>
        <taxon>Bacillota</taxon>
        <taxon>Clostridia</taxon>
        <taxon>Eubacteriales</taxon>
        <taxon>Peptococcaceae</taxon>
        <taxon>Desulforamulus</taxon>
    </lineage>
</organism>
<feature type="transmembrane region" description="Helical" evidence="7">
    <location>
        <begin position="163"/>
        <end position="182"/>
    </location>
</feature>
<evidence type="ECO:0000256" key="4">
    <source>
        <dbReference type="ARBA" id="ARBA00022692"/>
    </source>
</evidence>
<evidence type="ECO:0000256" key="5">
    <source>
        <dbReference type="ARBA" id="ARBA00022989"/>
    </source>
</evidence>
<gene>
    <name evidence="8" type="primary">lplT</name>
    <name evidence="8" type="ORF">P6N53_10645</name>
</gene>
<keyword evidence="3" id="KW-1003">Cell membrane</keyword>
<dbReference type="Gene3D" id="1.20.1250.20">
    <property type="entry name" value="MFS general substrate transporter like domains"/>
    <property type="match status" value="1"/>
</dbReference>
<dbReference type="InterPro" id="IPR036259">
    <property type="entry name" value="MFS_trans_sf"/>
</dbReference>
<sequence length="402" mass="43409">MLTLKDLKGIKPLPALLVAQFLSAFVDNMILFITLAILKGNSYPGYYLPLVQSAFLLSYIVLAPWVGRIADKHSKAKVLILGNIIKSFGILMLIFDVNPVLCYAVVGTGAVVYSPAKYGILPELAEDEGKLLKANSKIESFTILAILCGSVVGGILSDISIMVSLLICLLLYSLSICFNLLIPAKEGDFSITYNRAVREFRNDSLSLLSNPQGLFTLVGTGTFWLASAVLRLIIIAWLPITLGISSNTSISLIIAVTGIGIALGAIITPYFITVKTYFRCSFFGFAMAGCVFAFTLVNTLPLTLALLLLAGCLGGIFLVPMNTCLQQIGNQTIGTGKTIAIQNFVENTFMFLGVGLYTVATRAGVGLNTAISATAMIMFFLLFIMLLTKFWYTPTKSANYKD</sequence>
<dbReference type="GO" id="GO:0005886">
    <property type="term" value="C:plasma membrane"/>
    <property type="evidence" value="ECO:0007669"/>
    <property type="project" value="UniProtKB-SubCell"/>
</dbReference>
<protein>
    <submittedName>
        <fullName evidence="8">Lysophospholipid transporter LplT</fullName>
    </submittedName>
</protein>
<comment type="caution">
    <text evidence="8">The sequence shown here is derived from an EMBL/GenBank/DDBJ whole genome shotgun (WGS) entry which is preliminary data.</text>
</comment>
<dbReference type="SUPFAM" id="SSF103473">
    <property type="entry name" value="MFS general substrate transporter"/>
    <property type="match status" value="1"/>
</dbReference>
<name>A0AAW7ZEG8_9FIRM</name>
<evidence type="ECO:0000313" key="9">
    <source>
        <dbReference type="Proteomes" id="UP001172911"/>
    </source>
</evidence>
<dbReference type="PANTHER" id="PTHR43266:SF2">
    <property type="entry name" value="MAJOR FACILITATOR SUPERFAMILY (MFS) PROFILE DOMAIN-CONTAINING PROTEIN"/>
    <property type="match status" value="1"/>
</dbReference>
<accession>A0AAW7ZEG8</accession>
<dbReference type="InterPro" id="IPR011701">
    <property type="entry name" value="MFS"/>
</dbReference>
<dbReference type="NCBIfam" id="NF008397">
    <property type="entry name" value="PRK11195.1"/>
    <property type="match status" value="1"/>
</dbReference>
<evidence type="ECO:0000256" key="7">
    <source>
        <dbReference type="SAM" id="Phobius"/>
    </source>
</evidence>
<evidence type="ECO:0000256" key="1">
    <source>
        <dbReference type="ARBA" id="ARBA00004651"/>
    </source>
</evidence>
<dbReference type="AlphaFoldDB" id="A0AAW7ZEG8"/>
<evidence type="ECO:0000313" key="8">
    <source>
        <dbReference type="EMBL" id="MDO7787675.1"/>
    </source>
</evidence>
<dbReference type="Proteomes" id="UP001172911">
    <property type="component" value="Unassembled WGS sequence"/>
</dbReference>
<proteinExistence type="predicted"/>
<dbReference type="PANTHER" id="PTHR43266">
    <property type="entry name" value="MACROLIDE-EFFLUX PROTEIN"/>
    <property type="match status" value="1"/>
</dbReference>
<feature type="transmembrane region" description="Helical" evidence="7">
    <location>
        <begin position="371"/>
        <end position="392"/>
    </location>
</feature>
<feature type="transmembrane region" description="Helical" evidence="7">
    <location>
        <begin position="277"/>
        <end position="297"/>
    </location>
</feature>
<dbReference type="Pfam" id="PF07690">
    <property type="entry name" value="MFS_1"/>
    <property type="match status" value="1"/>
</dbReference>
<reference evidence="8" key="1">
    <citation type="journal article" date="2023" name="J. Hazard. Mater.">
        <title>Anaerobic biodegradation of pyrene and benzo[a]pyrene by a new sulfate-reducing Desulforamulus aquiferis strain DSA.</title>
        <authorList>
            <person name="Zhang Z."/>
            <person name="Sun J."/>
            <person name="Gong X."/>
            <person name="Wang C."/>
            <person name="Wang H."/>
        </authorList>
    </citation>
    <scope>NUCLEOTIDE SEQUENCE</scope>
    <source>
        <strain evidence="8">DSA</strain>
    </source>
</reference>